<reference evidence="4" key="1">
    <citation type="journal article" date="2020" name="Stud. Mycol.">
        <title>101 Dothideomycetes genomes: a test case for predicting lifestyles and emergence of pathogens.</title>
        <authorList>
            <person name="Haridas S."/>
            <person name="Albert R."/>
            <person name="Binder M."/>
            <person name="Bloem J."/>
            <person name="Labutti K."/>
            <person name="Salamov A."/>
            <person name="Andreopoulos B."/>
            <person name="Baker S."/>
            <person name="Barry K."/>
            <person name="Bills G."/>
            <person name="Bluhm B."/>
            <person name="Cannon C."/>
            <person name="Castanera R."/>
            <person name="Culley D."/>
            <person name="Daum C."/>
            <person name="Ezra D."/>
            <person name="Gonzalez J."/>
            <person name="Henrissat B."/>
            <person name="Kuo A."/>
            <person name="Liang C."/>
            <person name="Lipzen A."/>
            <person name="Lutzoni F."/>
            <person name="Magnuson J."/>
            <person name="Mondo S."/>
            <person name="Nolan M."/>
            <person name="Ohm R."/>
            <person name="Pangilinan J."/>
            <person name="Park H.-J."/>
            <person name="Ramirez L."/>
            <person name="Alfaro M."/>
            <person name="Sun H."/>
            <person name="Tritt A."/>
            <person name="Yoshinaga Y."/>
            <person name="Zwiers L.-H."/>
            <person name="Turgeon B."/>
            <person name="Goodwin S."/>
            <person name="Spatafora J."/>
            <person name="Crous P."/>
            <person name="Grigoriev I."/>
        </authorList>
    </citation>
    <scope>NUCLEOTIDE SEQUENCE</scope>
    <source>
        <strain evidence="4">CBS 121739</strain>
    </source>
</reference>
<dbReference type="AlphaFoldDB" id="A0A6A6WFT9"/>
<dbReference type="EMBL" id="ML996567">
    <property type="protein sequence ID" value="KAF2760890.1"/>
    <property type="molecule type" value="Genomic_DNA"/>
</dbReference>
<dbReference type="CDD" id="cd00067">
    <property type="entry name" value="GAL4"/>
    <property type="match status" value="1"/>
</dbReference>
<feature type="compositionally biased region" description="Polar residues" evidence="2">
    <location>
        <begin position="211"/>
        <end position="225"/>
    </location>
</feature>
<gene>
    <name evidence="4" type="ORF">EJ05DRAFT_508127</name>
</gene>
<dbReference type="PROSITE" id="PS50048">
    <property type="entry name" value="ZN2_CY6_FUNGAL_2"/>
    <property type="match status" value="1"/>
</dbReference>
<dbReference type="RefSeq" id="XP_033603341.1">
    <property type="nucleotide sequence ID" value="XM_033747982.1"/>
</dbReference>
<accession>A0A6A6WFT9</accession>
<dbReference type="SMART" id="SM00066">
    <property type="entry name" value="GAL4"/>
    <property type="match status" value="1"/>
</dbReference>
<sequence>MSSRNLSLGSSVEAVERKRVCKACDRCRLKKSKCDGSQPCLRCKSDNVSCLFGERKRAQDKVYPKGYVEMLEHQQAMLVRGMRNLYQRCVAHGCWEGEPLETHETTGHPLVHSMLLRLDALYMVSSAEFEEGQEHIRYENYGPFEENYPKMRTRLLEQGASLRDRRGASIGSDSDHGSSNVASPISPTGNSWEQSVITPITPPTNDFFPQAHQQSIKQEPTHNRQNSFNCAERQNSYSCADGQDSFSNPNWASTSAVPDMPMLAAETWPNNDTFFGNPSMPEDNILAYDQPQYLFNNNTQTNTQWDQWAVPEEQRDYSYGFGNS</sequence>
<keyword evidence="1" id="KW-0539">Nucleus</keyword>
<name>A0A6A6WFT9_9PEZI</name>
<dbReference type="PROSITE" id="PS00463">
    <property type="entry name" value="ZN2_CY6_FUNGAL_1"/>
    <property type="match status" value="1"/>
</dbReference>
<dbReference type="GeneID" id="54489036"/>
<feature type="region of interest" description="Disordered" evidence="2">
    <location>
        <begin position="163"/>
        <end position="225"/>
    </location>
</feature>
<dbReference type="Pfam" id="PF00172">
    <property type="entry name" value="Zn_clus"/>
    <property type="match status" value="1"/>
</dbReference>
<keyword evidence="5" id="KW-1185">Reference proteome</keyword>
<evidence type="ECO:0000256" key="2">
    <source>
        <dbReference type="SAM" id="MobiDB-lite"/>
    </source>
</evidence>
<dbReference type="SUPFAM" id="SSF57701">
    <property type="entry name" value="Zn2/Cys6 DNA-binding domain"/>
    <property type="match status" value="1"/>
</dbReference>
<organism evidence="4 5">
    <name type="scientific">Pseudovirgaria hyperparasitica</name>
    <dbReference type="NCBI Taxonomy" id="470096"/>
    <lineage>
        <taxon>Eukaryota</taxon>
        <taxon>Fungi</taxon>
        <taxon>Dikarya</taxon>
        <taxon>Ascomycota</taxon>
        <taxon>Pezizomycotina</taxon>
        <taxon>Dothideomycetes</taxon>
        <taxon>Dothideomycetes incertae sedis</taxon>
        <taxon>Acrospermales</taxon>
        <taxon>Acrospermaceae</taxon>
        <taxon>Pseudovirgaria</taxon>
    </lineage>
</organism>
<dbReference type="InterPro" id="IPR036864">
    <property type="entry name" value="Zn2-C6_fun-type_DNA-bd_sf"/>
</dbReference>
<dbReference type="PANTHER" id="PTHR47655">
    <property type="entry name" value="QUINIC ACID UTILIZATION ACTIVATOR"/>
    <property type="match status" value="1"/>
</dbReference>
<dbReference type="Proteomes" id="UP000799437">
    <property type="component" value="Unassembled WGS sequence"/>
</dbReference>
<dbReference type="GO" id="GO:0000981">
    <property type="term" value="F:DNA-binding transcription factor activity, RNA polymerase II-specific"/>
    <property type="evidence" value="ECO:0007669"/>
    <property type="project" value="InterPro"/>
</dbReference>
<evidence type="ECO:0000313" key="4">
    <source>
        <dbReference type="EMBL" id="KAF2760890.1"/>
    </source>
</evidence>
<dbReference type="PANTHER" id="PTHR47655:SF3">
    <property type="entry name" value="ZN(II)2CYS6 TRANSCRIPTION FACTOR (EUROFUNG)"/>
    <property type="match status" value="1"/>
</dbReference>
<evidence type="ECO:0000256" key="1">
    <source>
        <dbReference type="ARBA" id="ARBA00023242"/>
    </source>
</evidence>
<dbReference type="InterPro" id="IPR052783">
    <property type="entry name" value="Metabolic/Drug-Res_Regulator"/>
</dbReference>
<dbReference type="GO" id="GO:0008270">
    <property type="term" value="F:zinc ion binding"/>
    <property type="evidence" value="ECO:0007669"/>
    <property type="project" value="InterPro"/>
</dbReference>
<dbReference type="Gene3D" id="4.10.240.10">
    <property type="entry name" value="Zn(2)-C6 fungal-type DNA-binding domain"/>
    <property type="match status" value="1"/>
</dbReference>
<feature type="domain" description="Zn(2)-C6 fungal-type" evidence="3">
    <location>
        <begin position="23"/>
        <end position="52"/>
    </location>
</feature>
<evidence type="ECO:0000259" key="3">
    <source>
        <dbReference type="PROSITE" id="PS50048"/>
    </source>
</evidence>
<protein>
    <recommendedName>
        <fullName evidence="3">Zn(2)-C6 fungal-type domain-containing protein</fullName>
    </recommendedName>
</protein>
<dbReference type="InterPro" id="IPR001138">
    <property type="entry name" value="Zn2Cys6_DnaBD"/>
</dbReference>
<proteinExistence type="predicted"/>
<dbReference type="OrthoDB" id="4151048at2759"/>
<evidence type="ECO:0000313" key="5">
    <source>
        <dbReference type="Proteomes" id="UP000799437"/>
    </source>
</evidence>
<feature type="compositionally biased region" description="Polar residues" evidence="2">
    <location>
        <begin position="177"/>
        <end position="198"/>
    </location>
</feature>